<protein>
    <recommendedName>
        <fullName evidence="1">PH domain-containing protein</fullName>
    </recommendedName>
</protein>
<keyword evidence="3" id="KW-1185">Reference proteome</keyword>
<dbReference type="AlphaFoldDB" id="A0A0S4JLK4"/>
<proteinExistence type="predicted"/>
<organism evidence="2 3">
    <name type="scientific">Bodo saltans</name>
    <name type="common">Flagellated protozoan</name>
    <dbReference type="NCBI Taxonomy" id="75058"/>
    <lineage>
        <taxon>Eukaryota</taxon>
        <taxon>Discoba</taxon>
        <taxon>Euglenozoa</taxon>
        <taxon>Kinetoplastea</taxon>
        <taxon>Metakinetoplastina</taxon>
        <taxon>Eubodonida</taxon>
        <taxon>Bodonidae</taxon>
        <taxon>Bodo</taxon>
    </lineage>
</organism>
<sequence length="48" mass="5503">MLMFGVRLFDNGVYTLLLQASNQEEKARWVQALADTVKEKSKGFQLVE</sequence>
<dbReference type="PROSITE" id="PS50003">
    <property type="entry name" value="PH_DOMAIN"/>
    <property type="match status" value="1"/>
</dbReference>
<name>A0A0S4JLK4_BODSA</name>
<dbReference type="EMBL" id="CYKH01001795">
    <property type="protein sequence ID" value="CUG90140.1"/>
    <property type="molecule type" value="Genomic_DNA"/>
</dbReference>
<evidence type="ECO:0000313" key="3">
    <source>
        <dbReference type="Proteomes" id="UP000051952"/>
    </source>
</evidence>
<feature type="domain" description="PH" evidence="1">
    <location>
        <begin position="1"/>
        <end position="38"/>
    </location>
</feature>
<dbReference type="Proteomes" id="UP000051952">
    <property type="component" value="Unassembled WGS sequence"/>
</dbReference>
<gene>
    <name evidence="2" type="ORF">BSAL_25200</name>
</gene>
<accession>A0A0S4JLK4</accession>
<reference evidence="3" key="1">
    <citation type="submission" date="2015-09" db="EMBL/GenBank/DDBJ databases">
        <authorList>
            <consortium name="Pathogen Informatics"/>
        </authorList>
    </citation>
    <scope>NUCLEOTIDE SEQUENCE [LARGE SCALE GENOMIC DNA]</scope>
    <source>
        <strain evidence="3">Lake Konstanz</strain>
    </source>
</reference>
<evidence type="ECO:0000313" key="2">
    <source>
        <dbReference type="EMBL" id="CUG90140.1"/>
    </source>
</evidence>
<dbReference type="VEuPathDB" id="TriTrypDB:BSAL_25200"/>
<evidence type="ECO:0000259" key="1">
    <source>
        <dbReference type="PROSITE" id="PS50003"/>
    </source>
</evidence>
<dbReference type="SUPFAM" id="SSF50729">
    <property type="entry name" value="PH domain-like"/>
    <property type="match status" value="1"/>
</dbReference>
<dbReference type="InterPro" id="IPR001849">
    <property type="entry name" value="PH_domain"/>
</dbReference>